<proteinExistence type="predicted"/>
<gene>
    <name evidence="3" type="ORF">JJN12_02455</name>
</gene>
<accession>A0ABS1IXN0</accession>
<evidence type="ECO:0000313" key="4">
    <source>
        <dbReference type="Proteomes" id="UP000604730"/>
    </source>
</evidence>
<organism evidence="3 4">
    <name type="scientific">Catonella massiliensis</name>
    <dbReference type="NCBI Taxonomy" id="2799636"/>
    <lineage>
        <taxon>Bacteria</taxon>
        <taxon>Bacillati</taxon>
        <taxon>Bacillota</taxon>
        <taxon>Clostridia</taxon>
        <taxon>Lachnospirales</taxon>
        <taxon>Lachnospiraceae</taxon>
        <taxon>Catonella</taxon>
    </lineage>
</organism>
<dbReference type="EMBL" id="JAEPRJ010000001">
    <property type="protein sequence ID" value="MBK5896649.1"/>
    <property type="molecule type" value="Genomic_DNA"/>
</dbReference>
<feature type="compositionally biased region" description="Low complexity" evidence="1">
    <location>
        <begin position="204"/>
        <end position="215"/>
    </location>
</feature>
<keyword evidence="4" id="KW-1185">Reference proteome</keyword>
<keyword evidence="2" id="KW-0732">Signal</keyword>
<dbReference type="Proteomes" id="UP000604730">
    <property type="component" value="Unassembled WGS sequence"/>
</dbReference>
<feature type="chain" id="PRO_5046975181" evidence="2">
    <location>
        <begin position="23"/>
        <end position="317"/>
    </location>
</feature>
<evidence type="ECO:0000313" key="3">
    <source>
        <dbReference type="EMBL" id="MBK5896649.1"/>
    </source>
</evidence>
<sequence>MKNKRSLLFVLCGMLLIPLFSADTQVLAAKKGRPGHEAVVVKDKEPKNDEKSGEKPEETSGEKSDKEPKENQEELTSPIKQDKSAADKAENKEKKKKKKNKKKKNKKKSKGRNKKNRLKKNKKKKTKKGSKKGSKNKAKKGKKGNKNQNNKKSKKGNKNKKKDNKKVNEEKNLDLKEEEVGKIPETDKYKPVDNTDFSNAGIVNEQSGRSNSSSGKENKEKIIREYTVFGEYTDVDGKIRFKSGNAISLPESGYVGFVATGENTGIEDKLTWEGKDLESIKKGIKGNYVLTCITSENVVIGGKDYGKLKFLVYIIVE</sequence>
<feature type="compositionally biased region" description="Basic and acidic residues" evidence="1">
    <location>
        <begin position="165"/>
        <end position="193"/>
    </location>
</feature>
<evidence type="ECO:0000256" key="1">
    <source>
        <dbReference type="SAM" id="MobiDB-lite"/>
    </source>
</evidence>
<evidence type="ECO:0000256" key="2">
    <source>
        <dbReference type="SAM" id="SignalP"/>
    </source>
</evidence>
<feature type="compositionally biased region" description="Basic and acidic residues" evidence="1">
    <location>
        <begin position="34"/>
        <end position="72"/>
    </location>
</feature>
<protein>
    <submittedName>
        <fullName evidence="3">Uncharacterized protein</fullName>
    </submittedName>
</protein>
<feature type="compositionally biased region" description="Basic residues" evidence="1">
    <location>
        <begin position="94"/>
        <end position="164"/>
    </location>
</feature>
<feature type="compositionally biased region" description="Basic and acidic residues" evidence="1">
    <location>
        <begin position="80"/>
        <end position="93"/>
    </location>
</feature>
<comment type="caution">
    <text evidence="3">The sequence shown here is derived from an EMBL/GenBank/DDBJ whole genome shotgun (WGS) entry which is preliminary data.</text>
</comment>
<feature type="region of interest" description="Disordered" evidence="1">
    <location>
        <begin position="31"/>
        <end position="218"/>
    </location>
</feature>
<name>A0ABS1IXN0_9FIRM</name>
<reference evidence="3 4" key="1">
    <citation type="submission" date="2021-01" db="EMBL/GenBank/DDBJ databases">
        <title>Isolation and description of Catonella massiliensis sp. nov., a novel Catonella species, isolated from a stable periodontitis subject.</title>
        <authorList>
            <person name="Antezack A."/>
            <person name="Boxberger M."/>
            <person name="La Scola B."/>
            <person name="Monnet-Corti V."/>
        </authorList>
    </citation>
    <scope>NUCLEOTIDE SEQUENCE [LARGE SCALE GENOMIC DNA]</scope>
    <source>
        <strain evidence="3 4">Marseille-Q4567</strain>
    </source>
</reference>
<feature type="signal peptide" evidence="2">
    <location>
        <begin position="1"/>
        <end position="22"/>
    </location>
</feature>
<dbReference type="RefSeq" id="WP_208428209.1">
    <property type="nucleotide sequence ID" value="NZ_JAEPRJ010000001.1"/>
</dbReference>